<dbReference type="Gene3D" id="1.20.120.20">
    <property type="entry name" value="Apolipoprotein"/>
    <property type="match status" value="1"/>
</dbReference>
<dbReference type="EMBL" id="BAAAPZ010000004">
    <property type="protein sequence ID" value="GAA2095302.1"/>
    <property type="molecule type" value="Genomic_DNA"/>
</dbReference>
<keyword evidence="2" id="KW-1133">Transmembrane helix</keyword>
<evidence type="ECO:0000256" key="1">
    <source>
        <dbReference type="SAM" id="MobiDB-lite"/>
    </source>
</evidence>
<comment type="caution">
    <text evidence="3">The sequence shown here is derived from an EMBL/GenBank/DDBJ whole genome shotgun (WGS) entry which is preliminary data.</text>
</comment>
<evidence type="ECO:0000256" key="2">
    <source>
        <dbReference type="SAM" id="Phobius"/>
    </source>
</evidence>
<keyword evidence="4" id="KW-1185">Reference proteome</keyword>
<dbReference type="SUPFAM" id="SSF58113">
    <property type="entry name" value="Apolipoprotein A-I"/>
    <property type="match status" value="1"/>
</dbReference>
<evidence type="ECO:0008006" key="5">
    <source>
        <dbReference type="Google" id="ProtNLM"/>
    </source>
</evidence>
<keyword evidence="2" id="KW-0472">Membrane</keyword>
<accession>A0ABN2WNA7</accession>
<keyword evidence="2" id="KW-0812">Transmembrane</keyword>
<proteinExistence type="predicted"/>
<feature type="transmembrane region" description="Helical" evidence="2">
    <location>
        <begin position="190"/>
        <end position="208"/>
    </location>
</feature>
<name>A0ABN2WNA7_9MICO</name>
<organism evidence="3 4">
    <name type="scientific">Brevibacterium salitolerans</name>
    <dbReference type="NCBI Taxonomy" id="1403566"/>
    <lineage>
        <taxon>Bacteria</taxon>
        <taxon>Bacillati</taxon>
        <taxon>Actinomycetota</taxon>
        <taxon>Actinomycetes</taxon>
        <taxon>Micrococcales</taxon>
        <taxon>Brevibacteriaceae</taxon>
        <taxon>Brevibacterium</taxon>
    </lineage>
</organism>
<dbReference type="RefSeq" id="WP_291795690.1">
    <property type="nucleotide sequence ID" value="NZ_BAAAPZ010000004.1"/>
</dbReference>
<dbReference type="Proteomes" id="UP001500984">
    <property type="component" value="Unassembled WGS sequence"/>
</dbReference>
<feature type="compositionally biased region" description="Acidic residues" evidence="1">
    <location>
        <begin position="258"/>
        <end position="268"/>
    </location>
</feature>
<reference evidence="3 4" key="1">
    <citation type="journal article" date="2019" name="Int. J. Syst. Evol. Microbiol.">
        <title>The Global Catalogue of Microorganisms (GCM) 10K type strain sequencing project: providing services to taxonomists for standard genome sequencing and annotation.</title>
        <authorList>
            <consortium name="The Broad Institute Genomics Platform"/>
            <consortium name="The Broad Institute Genome Sequencing Center for Infectious Disease"/>
            <person name="Wu L."/>
            <person name="Ma J."/>
        </authorList>
    </citation>
    <scope>NUCLEOTIDE SEQUENCE [LARGE SCALE GENOMIC DNA]</scope>
    <source>
        <strain evidence="3 4">JCM 15900</strain>
    </source>
</reference>
<feature type="region of interest" description="Disordered" evidence="1">
    <location>
        <begin position="216"/>
        <end position="276"/>
    </location>
</feature>
<evidence type="ECO:0000313" key="4">
    <source>
        <dbReference type="Proteomes" id="UP001500984"/>
    </source>
</evidence>
<gene>
    <name evidence="3" type="ORF">GCM10009823_14820</name>
</gene>
<sequence>MFKKRSKPQSAGFIDEVGEKLHLVGDAVREGSAHALEASGPYLERANEWVGEASEAAAPRLRDASARLSQVAESVRPQVEGALDEVRERFAEGRSKLEEGFRTQVAPALESGTAEARVRARAAAERAGDSVSKAAGLLAAAETSKGFDDAVTRLTGDKKAVKKARKALKKAGKDVKARTSSSNGKSGGKWFWIILGLAGLGGIVFYAVRRLAPVEDPWSTPLQGNRPADARPVGSTPRSEQAGPVASVTSEVPAPEEAAVEDDEDPEGTEGAGTDR</sequence>
<protein>
    <recommendedName>
        <fullName evidence="5">Apolipoprotein A1/A4/E domain-containing protein</fullName>
    </recommendedName>
</protein>
<evidence type="ECO:0000313" key="3">
    <source>
        <dbReference type="EMBL" id="GAA2095302.1"/>
    </source>
</evidence>